<gene>
    <name evidence="1" type="ORF">MNV_990035</name>
</gene>
<dbReference type="EMBL" id="FZMP01000250">
    <property type="protein sequence ID" value="SNQ62994.1"/>
    <property type="molecule type" value="Genomic_DNA"/>
</dbReference>
<reference evidence="2" key="1">
    <citation type="submission" date="2017-06" db="EMBL/GenBank/DDBJ databases">
        <authorList>
            <person name="Cremers G."/>
        </authorList>
    </citation>
    <scope>NUCLEOTIDE SEQUENCE [LARGE SCALE GENOMIC DNA]</scope>
</reference>
<dbReference type="CDD" id="cd03801">
    <property type="entry name" value="GT4_PimA-like"/>
    <property type="match status" value="1"/>
</dbReference>
<name>A0A284VUN2_9EURY</name>
<evidence type="ECO:0000313" key="1">
    <source>
        <dbReference type="EMBL" id="SNQ62994.1"/>
    </source>
</evidence>
<dbReference type="Proteomes" id="UP000218615">
    <property type="component" value="Unassembled WGS sequence"/>
</dbReference>
<dbReference type="PANTHER" id="PTHR45947">
    <property type="entry name" value="SULFOQUINOVOSYL TRANSFERASE SQD2"/>
    <property type="match status" value="1"/>
</dbReference>
<evidence type="ECO:0000313" key="2">
    <source>
        <dbReference type="Proteomes" id="UP000218615"/>
    </source>
</evidence>
<dbReference type="PANTHER" id="PTHR45947:SF3">
    <property type="entry name" value="SULFOQUINOVOSYL TRANSFERASE SQD2"/>
    <property type="match status" value="1"/>
</dbReference>
<sequence>MHYRSQVMKSVSSLFELLKNQKKVCIMITNFPPYPENTEAFRGGVTEVHEQLYNQLIKNGVDTFVISFSLYGRSPHKDGIYRVGTYIPYSKSKVRRLIFPFLEFFNPLIFVNVMRILIREKPSCVEYASLLQGSVAPLVASVLFRTRIIVRNDWLCPNLYAKSQSCSDAQRLRECAECLGIKNPFLRPVAGLYSIIILKFKRFLWNRYCTVIVQSSYHRNLLEGWGILPEKMILIPPTSDIFEDPLYTGELVKLKKDKIILAYIGRLTVEKGFDMLLESFKMVMQKRQDAALWVAGTGDLKRDMHGVEYLGWVEKDRLGSVYKVADIIVAPTVVPEAHPATVDDALKYKKPVVAFKVGALEEMIGNRGIFCNGLSPESLYEGMIKAIDSLGEK</sequence>
<dbReference type="Gene3D" id="3.40.50.2000">
    <property type="entry name" value="Glycogen Phosphorylase B"/>
    <property type="match status" value="2"/>
</dbReference>
<proteinExistence type="predicted"/>
<accession>A0A284VUN2</accession>
<protein>
    <submittedName>
        <fullName evidence="1">Uncharacterized protein</fullName>
    </submittedName>
</protein>
<dbReference type="SUPFAM" id="SSF53756">
    <property type="entry name" value="UDP-Glycosyltransferase/glycogen phosphorylase"/>
    <property type="match status" value="1"/>
</dbReference>
<dbReference type="GO" id="GO:0016757">
    <property type="term" value="F:glycosyltransferase activity"/>
    <property type="evidence" value="ECO:0007669"/>
    <property type="project" value="TreeGrafter"/>
</dbReference>
<organism evidence="1 2">
    <name type="scientific">Candidatus Methanoperedens nitratireducens</name>
    <dbReference type="NCBI Taxonomy" id="1392998"/>
    <lineage>
        <taxon>Archaea</taxon>
        <taxon>Methanobacteriati</taxon>
        <taxon>Methanobacteriota</taxon>
        <taxon>Stenosarchaea group</taxon>
        <taxon>Methanomicrobia</taxon>
        <taxon>Methanosarcinales</taxon>
        <taxon>ANME-2 cluster</taxon>
        <taxon>Candidatus Methanoperedentaceae</taxon>
        <taxon>Candidatus Methanoperedens</taxon>
    </lineage>
</organism>
<dbReference type="AlphaFoldDB" id="A0A284VUN2"/>
<keyword evidence="2" id="KW-1185">Reference proteome</keyword>
<dbReference type="Pfam" id="PF13692">
    <property type="entry name" value="Glyco_trans_1_4"/>
    <property type="match status" value="1"/>
</dbReference>
<dbReference type="InterPro" id="IPR050194">
    <property type="entry name" value="Glycosyltransferase_grp1"/>
</dbReference>